<protein>
    <submittedName>
        <fullName evidence="3">Uncharacterized protein</fullName>
    </submittedName>
</protein>
<reference evidence="3 4" key="1">
    <citation type="submission" date="2019-06" db="EMBL/GenBank/DDBJ databases">
        <title>Persicimonas caeni gen. nov., sp. nov., a predatory bacterium isolated from solar saltern.</title>
        <authorList>
            <person name="Wang S."/>
        </authorList>
    </citation>
    <scope>NUCLEOTIDE SEQUENCE [LARGE SCALE GENOMIC DNA]</scope>
    <source>
        <strain evidence="3 4">YN101</strain>
    </source>
</reference>
<feature type="transmembrane region" description="Helical" evidence="2">
    <location>
        <begin position="7"/>
        <end position="25"/>
    </location>
</feature>
<accession>A0A5B8Y2P5</accession>
<organism evidence="3 4">
    <name type="scientific">Persicimonas caeni</name>
    <dbReference type="NCBI Taxonomy" id="2292766"/>
    <lineage>
        <taxon>Bacteria</taxon>
        <taxon>Deltaproteobacteria</taxon>
        <taxon>Bradymonadales</taxon>
        <taxon>Bradymonadaceae</taxon>
        <taxon>Persicimonas</taxon>
    </lineage>
</organism>
<evidence type="ECO:0000256" key="1">
    <source>
        <dbReference type="SAM" id="MobiDB-lite"/>
    </source>
</evidence>
<gene>
    <name evidence="3" type="ORF">FIV42_08040</name>
</gene>
<name>A0A4Y6PR04_PERCE</name>
<keyword evidence="2" id="KW-1133">Transmembrane helix</keyword>
<evidence type="ECO:0000313" key="3">
    <source>
        <dbReference type="EMBL" id="QDG50680.1"/>
    </source>
</evidence>
<sequence>MGEANSTLVIELVVVCMTVAVGAVLLADRWPSPELPLMVMGGVAGIFLIYAVFAAVRDLRAMLRTRADDQEAPPAEQTQQPEPPRQAAQPQPQQPQPQPQQAAQPQAEPSSSSVETPALALGAPSEAATEFLSLDELRPETERDNTTSQLPSVPLFAESSMYSTAELAAGAREISEQEEAEEAKTEALPAVEVAAVEEASEARTEALPAVEVAAVEDDGHEDESEAMTEVLADLDFDFDSIKLEDS</sequence>
<feature type="compositionally biased region" description="Low complexity" evidence="1">
    <location>
        <begin position="72"/>
        <end position="91"/>
    </location>
</feature>
<evidence type="ECO:0000313" key="4">
    <source>
        <dbReference type="Proteomes" id="UP000315995"/>
    </source>
</evidence>
<dbReference type="Proteomes" id="UP000315995">
    <property type="component" value="Chromosome"/>
</dbReference>
<proteinExistence type="predicted"/>
<keyword evidence="2" id="KW-0812">Transmembrane</keyword>
<dbReference type="EMBL" id="CP041186">
    <property type="protein sequence ID" value="QDG50680.1"/>
    <property type="molecule type" value="Genomic_DNA"/>
</dbReference>
<keyword evidence="2" id="KW-0472">Membrane</keyword>
<dbReference type="RefSeq" id="WP_141197172.1">
    <property type="nucleotide sequence ID" value="NZ_CP041186.1"/>
</dbReference>
<feature type="transmembrane region" description="Helical" evidence="2">
    <location>
        <begin position="37"/>
        <end position="56"/>
    </location>
</feature>
<accession>A0A4Y6PR04</accession>
<evidence type="ECO:0000256" key="2">
    <source>
        <dbReference type="SAM" id="Phobius"/>
    </source>
</evidence>
<feature type="region of interest" description="Disordered" evidence="1">
    <location>
        <begin position="67"/>
        <end position="118"/>
    </location>
</feature>
<dbReference type="AlphaFoldDB" id="A0A4Y6PR04"/>
<keyword evidence="4" id="KW-1185">Reference proteome</keyword>
<feature type="compositionally biased region" description="Low complexity" evidence="1">
    <location>
        <begin position="99"/>
        <end position="109"/>
    </location>
</feature>